<dbReference type="GO" id="GO:0044281">
    <property type="term" value="P:small molecule metabolic process"/>
    <property type="evidence" value="ECO:0007669"/>
    <property type="project" value="UniProtKB-ARBA"/>
</dbReference>
<dbReference type="PANTHER" id="PTHR46566:SF5">
    <property type="entry name" value="1-PHOSPHOFRUCTOKINASE"/>
    <property type="match status" value="1"/>
</dbReference>
<dbReference type="PANTHER" id="PTHR46566">
    <property type="entry name" value="1-PHOSPHOFRUCTOKINASE-RELATED"/>
    <property type="match status" value="1"/>
</dbReference>
<comment type="caution">
    <text evidence="10">The sequence shown here is derived from an EMBL/GenBank/DDBJ whole genome shotgun (WGS) entry which is preliminary data.</text>
</comment>
<evidence type="ECO:0000256" key="5">
    <source>
        <dbReference type="ARBA" id="ARBA00022777"/>
    </source>
</evidence>
<keyword evidence="5 10" id="KW-0418">Kinase</keyword>
<dbReference type="GO" id="GO:0009024">
    <property type="term" value="F:tagatose-6-phosphate kinase activity"/>
    <property type="evidence" value="ECO:0007669"/>
    <property type="project" value="UniProtKB-UniRule"/>
</dbReference>
<proteinExistence type="inferred from homology"/>
<keyword evidence="3" id="KW-0423">Lactose metabolism</keyword>
<gene>
    <name evidence="10" type="ORF">FD51_GL002584</name>
</gene>
<dbReference type="InterPro" id="IPR029056">
    <property type="entry name" value="Ribokinase-like"/>
</dbReference>
<evidence type="ECO:0000256" key="3">
    <source>
        <dbReference type="ARBA" id="ARBA00022736"/>
    </source>
</evidence>
<dbReference type="SUPFAM" id="SSF53613">
    <property type="entry name" value="Ribokinase-like"/>
    <property type="match status" value="1"/>
</dbReference>
<feature type="region of interest" description="Disordered" evidence="8">
    <location>
        <begin position="21"/>
        <end position="52"/>
    </location>
</feature>
<dbReference type="NCBIfam" id="TIGR03168">
    <property type="entry name" value="1-PFK"/>
    <property type="match status" value="1"/>
</dbReference>
<dbReference type="InterPro" id="IPR002173">
    <property type="entry name" value="Carboh/pur_kinase_PfkB_CS"/>
</dbReference>
<evidence type="ECO:0000256" key="2">
    <source>
        <dbReference type="ARBA" id="ARBA00022679"/>
    </source>
</evidence>
<dbReference type="GO" id="GO:0008443">
    <property type="term" value="F:phosphofructokinase activity"/>
    <property type="evidence" value="ECO:0007669"/>
    <property type="project" value="TreeGrafter"/>
</dbReference>
<dbReference type="EMBL" id="AZCT01000005">
    <property type="protein sequence ID" value="KRK12698.1"/>
    <property type="molecule type" value="Genomic_DNA"/>
</dbReference>
<evidence type="ECO:0000256" key="1">
    <source>
        <dbReference type="ARBA" id="ARBA00010688"/>
    </source>
</evidence>
<dbReference type="InterPro" id="IPR017583">
    <property type="entry name" value="Tagatose/fructose_Pkinase"/>
</dbReference>
<keyword evidence="6" id="KW-0067">ATP-binding</keyword>
<feature type="domain" description="Carbohydrate kinase PfkB" evidence="9">
    <location>
        <begin position="66"/>
        <end position="351"/>
    </location>
</feature>
<accession>A0A0R1F0T5</accession>
<evidence type="ECO:0000256" key="8">
    <source>
        <dbReference type="SAM" id="MobiDB-lite"/>
    </source>
</evidence>
<dbReference type="NCBIfam" id="TIGR01231">
    <property type="entry name" value="lacC"/>
    <property type="match status" value="1"/>
</dbReference>
<dbReference type="Gene3D" id="3.40.1190.20">
    <property type="match status" value="1"/>
</dbReference>
<dbReference type="GO" id="GO:0019512">
    <property type="term" value="P:lactose catabolic process via tagatose-6-phosphate"/>
    <property type="evidence" value="ECO:0007669"/>
    <property type="project" value="InterPro"/>
</dbReference>
<protein>
    <recommendedName>
        <fullName evidence="7">Tagatose-6-phosphate kinase</fullName>
        <ecNumber evidence="7">2.7.1.144</ecNumber>
    </recommendedName>
</protein>
<name>A0A0R1F0T5_LACZE</name>
<dbReference type="InterPro" id="IPR005926">
    <property type="entry name" value="LacC"/>
</dbReference>
<dbReference type="GO" id="GO:0005829">
    <property type="term" value="C:cytosol"/>
    <property type="evidence" value="ECO:0007669"/>
    <property type="project" value="TreeGrafter"/>
</dbReference>
<keyword evidence="2" id="KW-0808">Transferase</keyword>
<dbReference type="PROSITE" id="PS00584">
    <property type="entry name" value="PFKB_KINASES_2"/>
    <property type="match status" value="1"/>
</dbReference>
<dbReference type="AlphaFoldDB" id="A0A0R1F0T5"/>
<dbReference type="AntiFam" id="ANF00266">
    <property type="entry name" value="DNA repeat translations related to WP_020751851.1"/>
</dbReference>
<dbReference type="InterPro" id="IPR011611">
    <property type="entry name" value="PfkB_dom"/>
</dbReference>
<evidence type="ECO:0000313" key="10">
    <source>
        <dbReference type="EMBL" id="KRK12698.1"/>
    </source>
</evidence>
<dbReference type="Proteomes" id="UP000051984">
    <property type="component" value="Unassembled WGS sequence"/>
</dbReference>
<evidence type="ECO:0000256" key="7">
    <source>
        <dbReference type="NCBIfam" id="TIGR01231"/>
    </source>
</evidence>
<reference evidence="10 11" key="1">
    <citation type="journal article" date="2015" name="Genome Announc.">
        <title>Expanding the biotechnology potential of lactobacilli through comparative genomics of 213 strains and associated genera.</title>
        <authorList>
            <person name="Sun Z."/>
            <person name="Harris H.M."/>
            <person name="McCann A."/>
            <person name="Guo C."/>
            <person name="Argimon S."/>
            <person name="Zhang W."/>
            <person name="Yang X."/>
            <person name="Jeffery I.B."/>
            <person name="Cooney J.C."/>
            <person name="Kagawa T.F."/>
            <person name="Liu W."/>
            <person name="Song Y."/>
            <person name="Salvetti E."/>
            <person name="Wrobel A."/>
            <person name="Rasinkangas P."/>
            <person name="Parkhill J."/>
            <person name="Rea M.C."/>
            <person name="O'Sullivan O."/>
            <person name="Ritari J."/>
            <person name="Douillard F.P."/>
            <person name="Paul Ross R."/>
            <person name="Yang R."/>
            <person name="Briner A.E."/>
            <person name="Felis G.E."/>
            <person name="de Vos W.M."/>
            <person name="Barrangou R."/>
            <person name="Klaenhammer T.R."/>
            <person name="Caufield P.W."/>
            <person name="Cui Y."/>
            <person name="Zhang H."/>
            <person name="O'Toole P.W."/>
        </authorList>
    </citation>
    <scope>NUCLEOTIDE SEQUENCE [LARGE SCALE GENOMIC DNA]</scope>
    <source>
        <strain evidence="10 11">DSM 20178</strain>
    </source>
</reference>
<evidence type="ECO:0000256" key="6">
    <source>
        <dbReference type="ARBA" id="ARBA00022840"/>
    </source>
</evidence>
<evidence type="ECO:0000313" key="11">
    <source>
        <dbReference type="Proteomes" id="UP000051984"/>
    </source>
</evidence>
<dbReference type="PATRIC" id="fig|1423816.3.peg.2685"/>
<dbReference type="GO" id="GO:0005524">
    <property type="term" value="F:ATP binding"/>
    <property type="evidence" value="ECO:0007669"/>
    <property type="project" value="UniProtKB-KW"/>
</dbReference>
<comment type="similarity">
    <text evidence="1">Belongs to the carbohydrate kinase PfkB family.</text>
</comment>
<dbReference type="eggNOG" id="COG1105">
    <property type="taxonomic scope" value="Bacteria"/>
</dbReference>
<organism evidence="10 11">
    <name type="scientific">Lacticaseibacillus zeae DSM 20178 = KCTC 3804</name>
    <dbReference type="NCBI Taxonomy" id="1423816"/>
    <lineage>
        <taxon>Bacteria</taxon>
        <taxon>Bacillati</taxon>
        <taxon>Bacillota</taxon>
        <taxon>Bacilli</taxon>
        <taxon>Lactobacillales</taxon>
        <taxon>Lactobacillaceae</taxon>
        <taxon>Lacticaseibacillus</taxon>
    </lineage>
</organism>
<dbReference type="NCBIfam" id="NF040509">
    <property type="entry name" value="Lacto_palin_RPT"/>
    <property type="match status" value="1"/>
</dbReference>
<sequence>MTARQLTLIITRSLAQEPACKDLGRNGQKRAITPKATYTPAPNRASSRSEGEEQMILTVTLNPSIDVSYPLEHLKIDTVNRVKNVRKTAGGKGLNVSRVIHMLDHDLTATGFIGGYFGKWLEHQLDQDGIAHDFLPIDAETRSSIAMLHDGGKQTEILEAGPTITPEDAQKFLDHFDKLLDQADLLTISGSMPQGLPEDYYTQMIAHAGAKNVKVLLDTSGATLKSALEAPVKPLLIKPNEEELAGLLNREVDKTDYAALKQDLQDPIFDGVDWIVVSLGSAGAFVKHQDEFYHAAIPKIQVVNPVGSGDSTLAGLAMGIHDGKSDEDIMKTAMTTGMLNTMEAETGFVNPAKFDTYFAKVTIENY</sequence>
<dbReference type="CDD" id="cd01164">
    <property type="entry name" value="FruK_PfkB_like"/>
    <property type="match status" value="1"/>
</dbReference>
<dbReference type="FunFam" id="3.40.1190.20:FF:000001">
    <property type="entry name" value="Phosphofructokinase"/>
    <property type="match status" value="1"/>
</dbReference>
<dbReference type="EC" id="2.7.1.144" evidence="7"/>
<keyword evidence="4" id="KW-0547">Nucleotide-binding</keyword>
<evidence type="ECO:0000256" key="4">
    <source>
        <dbReference type="ARBA" id="ARBA00022741"/>
    </source>
</evidence>
<evidence type="ECO:0000259" key="9">
    <source>
        <dbReference type="Pfam" id="PF00294"/>
    </source>
</evidence>
<dbReference type="Pfam" id="PF00294">
    <property type="entry name" value="PfkB"/>
    <property type="match status" value="1"/>
</dbReference>